<dbReference type="OrthoDB" id="2111908at2"/>
<evidence type="ECO:0000313" key="3">
    <source>
        <dbReference type="Proteomes" id="UP000010880"/>
    </source>
</evidence>
<proteinExistence type="predicted"/>
<evidence type="ECO:0000256" key="1">
    <source>
        <dbReference type="SAM" id="Phobius"/>
    </source>
</evidence>
<feature type="transmembrane region" description="Helical" evidence="1">
    <location>
        <begin position="91"/>
        <end position="115"/>
    </location>
</feature>
<feature type="transmembrane region" description="Helical" evidence="1">
    <location>
        <begin position="21"/>
        <end position="43"/>
    </location>
</feature>
<accession>L0KAG9</accession>
<organism evidence="2 3">
    <name type="scientific">Halobacteroides halobius (strain ATCC 35273 / DSM 5150 / MD-1)</name>
    <dbReference type="NCBI Taxonomy" id="748449"/>
    <lineage>
        <taxon>Bacteria</taxon>
        <taxon>Bacillati</taxon>
        <taxon>Bacillota</taxon>
        <taxon>Clostridia</taxon>
        <taxon>Halanaerobiales</taxon>
        <taxon>Halobacteroidaceae</taxon>
        <taxon>Halobacteroides</taxon>
    </lineage>
</organism>
<dbReference type="PATRIC" id="fig|748449.3.peg.2042"/>
<feature type="transmembrane region" description="Helical" evidence="1">
    <location>
        <begin position="181"/>
        <end position="201"/>
    </location>
</feature>
<dbReference type="RefSeq" id="WP_015327725.1">
    <property type="nucleotide sequence ID" value="NC_019978.1"/>
</dbReference>
<reference evidence="3" key="1">
    <citation type="submission" date="2012-02" db="EMBL/GenBank/DDBJ databases">
        <title>The complete genome of Halobacteroides halobius DSM 5150.</title>
        <authorList>
            <person name="Lucas S."/>
            <person name="Copeland A."/>
            <person name="Lapidus A."/>
            <person name="Glavina del Rio T."/>
            <person name="Dalin E."/>
            <person name="Tice H."/>
            <person name="Bruce D."/>
            <person name="Goodwin L."/>
            <person name="Pitluck S."/>
            <person name="Peters L."/>
            <person name="Mikhailova N."/>
            <person name="Gu W."/>
            <person name="Kyrpides N."/>
            <person name="Mavromatis K."/>
            <person name="Ivanova N."/>
            <person name="Brettin T."/>
            <person name="Detter J.C."/>
            <person name="Han C."/>
            <person name="Larimer F."/>
            <person name="Land M."/>
            <person name="Hauser L."/>
            <person name="Markowitz V."/>
            <person name="Cheng J.-F."/>
            <person name="Hugenholtz P."/>
            <person name="Woyke T."/>
            <person name="Wu D."/>
            <person name="Tindall B."/>
            <person name="Pomrenke H."/>
            <person name="Brambilla E."/>
            <person name="Klenk H.-P."/>
            <person name="Eisen J.A."/>
        </authorList>
    </citation>
    <scope>NUCLEOTIDE SEQUENCE [LARGE SCALE GENOMIC DNA]</scope>
    <source>
        <strain evidence="3">ATCC 35273 / DSM 5150 / MD-1</strain>
    </source>
</reference>
<keyword evidence="3" id="KW-1185">Reference proteome</keyword>
<feature type="transmembrane region" description="Helical" evidence="1">
    <location>
        <begin position="49"/>
        <end position="70"/>
    </location>
</feature>
<dbReference type="EMBL" id="CP003359">
    <property type="protein sequence ID" value="AGB42011.1"/>
    <property type="molecule type" value="Genomic_DNA"/>
</dbReference>
<evidence type="ECO:0000313" key="2">
    <source>
        <dbReference type="EMBL" id="AGB42011.1"/>
    </source>
</evidence>
<keyword evidence="1" id="KW-1133">Transmembrane helix</keyword>
<gene>
    <name evidence="2" type="ordered locus">Halha_2128</name>
</gene>
<keyword evidence="1" id="KW-0812">Transmembrane</keyword>
<protein>
    <submittedName>
        <fullName evidence="2">Uncharacterized protein</fullName>
    </submittedName>
</protein>
<dbReference type="STRING" id="748449.Halha_2128"/>
<dbReference type="HOGENOM" id="CLU_1155160_0_0_9"/>
<dbReference type="Proteomes" id="UP000010880">
    <property type="component" value="Chromosome"/>
</dbReference>
<name>L0KAG9_HALHC</name>
<sequence length="240" mass="27161">MSTWSLLKKSYKEIYKHIFSVLWASFTWFFTAGALIAGIIVGIEAKFLLVPALLASLFVGPTTAGSFYITNKIANYEQVGFKDFFIGIKRYFLPAVGVTLVLSLAVIVIGIDFKFFLDSEFKLFGYYILKLVSPMWIYVLVFISVLTMYIFPLLIEFERIDKEFSFLDLFKYSFFLTLKELKYTLVIFLNIIIFSAVSGALVIGLPILFMGGISLFANNATVNLLVKYGVKEKMNGPGTF</sequence>
<dbReference type="KEGG" id="hhl:Halha_2128"/>
<keyword evidence="1" id="KW-0472">Membrane</keyword>
<feature type="transmembrane region" description="Helical" evidence="1">
    <location>
        <begin position="135"/>
        <end position="155"/>
    </location>
</feature>
<dbReference type="eggNOG" id="ENOG50345E5">
    <property type="taxonomic scope" value="Bacteria"/>
</dbReference>
<dbReference type="AlphaFoldDB" id="L0KAG9"/>